<name>A0A6I1EBY6_9BURK</name>
<gene>
    <name evidence="2" type="ORF">GBM95_05925</name>
    <name evidence="1" type="ORF">GBM96_07430</name>
</gene>
<organism evidence="2 3">
    <name type="scientific">Sutterella seckii</name>
    <dbReference type="NCBI Taxonomy" id="1944635"/>
    <lineage>
        <taxon>Bacteria</taxon>
        <taxon>Pseudomonadati</taxon>
        <taxon>Pseudomonadota</taxon>
        <taxon>Betaproteobacteria</taxon>
        <taxon>Burkholderiales</taxon>
        <taxon>Sutterellaceae</taxon>
        <taxon>Sutterella</taxon>
    </lineage>
</organism>
<evidence type="ECO:0000313" key="3">
    <source>
        <dbReference type="Proteomes" id="UP000430564"/>
    </source>
</evidence>
<dbReference type="OrthoDB" id="7068501at2"/>
<evidence type="ECO:0000313" key="1">
    <source>
        <dbReference type="EMBL" id="KAB7650935.1"/>
    </source>
</evidence>
<proteinExistence type="predicted"/>
<dbReference type="AlphaFoldDB" id="A0A6I1EBY6"/>
<evidence type="ECO:0000313" key="4">
    <source>
        <dbReference type="Proteomes" id="UP000469462"/>
    </source>
</evidence>
<protein>
    <submittedName>
        <fullName evidence="2">Uncharacterized protein</fullName>
    </submittedName>
</protein>
<dbReference type="EMBL" id="WEHX01000030">
    <property type="protein sequence ID" value="KAB7660456.1"/>
    <property type="molecule type" value="Genomic_DNA"/>
</dbReference>
<sequence>MSEDLNPEWLHATLLDAADTLQDALGKLDENMDEETASEILRRDLVSVYAKLNYAVNSAHLGPEALNVLTEDELIAWPSEMPFATMAELDEEVEESN</sequence>
<dbReference type="RefSeq" id="WP_139687681.1">
    <property type="nucleotide sequence ID" value="NZ_WEHW01000025.1"/>
</dbReference>
<dbReference type="EMBL" id="WEHW01000025">
    <property type="protein sequence ID" value="KAB7650935.1"/>
    <property type="molecule type" value="Genomic_DNA"/>
</dbReference>
<accession>A0A6I1EBY6</accession>
<comment type="caution">
    <text evidence="2">The sequence shown here is derived from an EMBL/GenBank/DDBJ whole genome shotgun (WGS) entry which is preliminary data.</text>
</comment>
<dbReference type="Proteomes" id="UP000430564">
    <property type="component" value="Unassembled WGS sequence"/>
</dbReference>
<reference evidence="3 4" key="1">
    <citation type="submission" date="2019-10" db="EMBL/GenBank/DDBJ databases">
        <title>Genome diversity of Sutterella seckii.</title>
        <authorList>
            <person name="Chaplin A.V."/>
            <person name="Sokolova S.R."/>
            <person name="Mosin K.A."/>
            <person name="Ivanova E.L."/>
            <person name="Kochetkova T.O."/>
            <person name="Goltsov A.Y."/>
            <person name="Trofimov D.Y."/>
            <person name="Efimov B.A."/>
        </authorList>
    </citation>
    <scope>NUCLEOTIDE SEQUENCE [LARGE SCALE GENOMIC DNA]</scope>
    <source>
        <strain evidence="1 4">ASD3426</strain>
        <strain evidence="2 3">ASD393</strain>
    </source>
</reference>
<evidence type="ECO:0000313" key="2">
    <source>
        <dbReference type="EMBL" id="KAB7660456.1"/>
    </source>
</evidence>
<keyword evidence="4" id="KW-1185">Reference proteome</keyword>
<dbReference type="Proteomes" id="UP000469462">
    <property type="component" value="Unassembled WGS sequence"/>
</dbReference>